<dbReference type="EMBL" id="CP098827">
    <property type="protein sequence ID" value="XBO69351.1"/>
    <property type="molecule type" value="Genomic_DNA"/>
</dbReference>
<dbReference type="RefSeq" id="WP_348826575.1">
    <property type="nucleotide sequence ID" value="NZ_CP098827.1"/>
</dbReference>
<dbReference type="InterPro" id="IPR050090">
    <property type="entry name" value="Tyrosine_recombinase_XerCD"/>
</dbReference>
<sequence>MSKSPFLESIRRDLRLRGYSIRTEKTYLHWIKRFILFHQRRHPAEMGAPEVRVFLTSLANDNGVSVNTQKIALNALAFLYHKFLGVELGPLDFKHARQHRRLPTVLTRAEVAAILSCMSGRNWLIFSLLYGSGLRIAECLRLRVKDIDFDTRALTIVSGKGGKDRKTLLSTTLMSELTRQMDTALSLQREDVARGVGPSLPFALDKKYPGAYRQPAWMFVFPSTGLCAHPVSGVLCRHHLHDSVPRKALKVVVKQAGIVDKRVGCHTFRHSFATHLLEAGQDIRTVQELLGHTDVRTTQIYTHVIGKRFAGTSSPLDLL</sequence>
<dbReference type="SUPFAM" id="SSF56349">
    <property type="entry name" value="DNA breaking-rejoining enzymes"/>
    <property type="match status" value="1"/>
</dbReference>
<comment type="similarity">
    <text evidence="1">Belongs to the 'phage' integrase family.</text>
</comment>
<feature type="domain" description="Tyr recombinase" evidence="6">
    <location>
        <begin position="101"/>
        <end position="314"/>
    </location>
</feature>
<dbReference type="PANTHER" id="PTHR30349:SF64">
    <property type="entry name" value="PROPHAGE INTEGRASE INTD-RELATED"/>
    <property type="match status" value="1"/>
</dbReference>
<evidence type="ECO:0000259" key="6">
    <source>
        <dbReference type="PROSITE" id="PS51898"/>
    </source>
</evidence>
<evidence type="ECO:0000256" key="1">
    <source>
        <dbReference type="ARBA" id="ARBA00008857"/>
    </source>
</evidence>
<keyword evidence="2" id="KW-0229">DNA integration</keyword>
<evidence type="ECO:0000313" key="8">
    <source>
        <dbReference type="EMBL" id="XBO69351.1"/>
    </source>
</evidence>
<dbReference type="PANTHER" id="PTHR30349">
    <property type="entry name" value="PHAGE INTEGRASE-RELATED"/>
    <property type="match status" value="1"/>
</dbReference>
<feature type="domain" description="Core-binding (CB)" evidence="7">
    <location>
        <begin position="1"/>
        <end position="84"/>
    </location>
</feature>
<accession>A0AAU7KCG1</accession>
<dbReference type="GO" id="GO:0006310">
    <property type="term" value="P:DNA recombination"/>
    <property type="evidence" value="ECO:0007669"/>
    <property type="project" value="UniProtKB-KW"/>
</dbReference>
<reference evidence="8" key="1">
    <citation type="submission" date="2022-06" db="EMBL/GenBank/DDBJ databases">
        <title>A novel DMS-producing enzyme.</title>
        <authorList>
            <person name="Zhang Y."/>
        </authorList>
    </citation>
    <scope>NUCLEOTIDE SEQUENCE</scope>
    <source>
        <strain evidence="8">RT37</strain>
    </source>
</reference>
<dbReference type="Pfam" id="PF13495">
    <property type="entry name" value="Phage_int_SAM_4"/>
    <property type="match status" value="1"/>
</dbReference>
<dbReference type="Gene3D" id="1.10.150.130">
    <property type="match status" value="1"/>
</dbReference>
<dbReference type="PROSITE" id="PS51898">
    <property type="entry name" value="TYR_RECOMBINASE"/>
    <property type="match status" value="1"/>
</dbReference>
<name>A0AAU7KCG1_9GAMM</name>
<dbReference type="InterPro" id="IPR011010">
    <property type="entry name" value="DNA_brk_join_enz"/>
</dbReference>
<dbReference type="GO" id="GO:0003677">
    <property type="term" value="F:DNA binding"/>
    <property type="evidence" value="ECO:0007669"/>
    <property type="project" value="UniProtKB-UniRule"/>
</dbReference>
<evidence type="ECO:0000256" key="4">
    <source>
        <dbReference type="ARBA" id="ARBA00023172"/>
    </source>
</evidence>
<dbReference type="Pfam" id="PF00589">
    <property type="entry name" value="Phage_integrase"/>
    <property type="match status" value="1"/>
</dbReference>
<proteinExistence type="inferred from homology"/>
<keyword evidence="4" id="KW-0233">DNA recombination</keyword>
<dbReference type="NCBIfam" id="TIGR02249">
    <property type="entry name" value="integrase_gron"/>
    <property type="match status" value="1"/>
</dbReference>
<dbReference type="InterPro" id="IPR011946">
    <property type="entry name" value="Integrase_integron-type"/>
</dbReference>
<protein>
    <submittedName>
        <fullName evidence="8">Integron integrase</fullName>
    </submittedName>
</protein>
<dbReference type="Gene3D" id="1.10.443.10">
    <property type="entry name" value="Intergrase catalytic core"/>
    <property type="match status" value="1"/>
</dbReference>
<evidence type="ECO:0000256" key="2">
    <source>
        <dbReference type="ARBA" id="ARBA00022908"/>
    </source>
</evidence>
<dbReference type="AlphaFoldDB" id="A0AAU7KCG1"/>
<dbReference type="InterPro" id="IPR010998">
    <property type="entry name" value="Integrase_recombinase_N"/>
</dbReference>
<evidence type="ECO:0000259" key="7">
    <source>
        <dbReference type="PROSITE" id="PS51900"/>
    </source>
</evidence>
<dbReference type="InterPro" id="IPR002104">
    <property type="entry name" value="Integrase_catalytic"/>
</dbReference>
<dbReference type="PROSITE" id="PS51900">
    <property type="entry name" value="CB"/>
    <property type="match status" value="1"/>
</dbReference>
<organism evidence="8">
    <name type="scientific">Halomonas sp. RT37</name>
    <dbReference type="NCBI Taxonomy" id="2950872"/>
    <lineage>
        <taxon>Bacteria</taxon>
        <taxon>Pseudomonadati</taxon>
        <taxon>Pseudomonadota</taxon>
        <taxon>Gammaproteobacteria</taxon>
        <taxon>Oceanospirillales</taxon>
        <taxon>Halomonadaceae</taxon>
        <taxon>Halomonas</taxon>
    </lineage>
</organism>
<dbReference type="InterPro" id="IPR004107">
    <property type="entry name" value="Integrase_SAM-like_N"/>
</dbReference>
<evidence type="ECO:0000256" key="3">
    <source>
        <dbReference type="ARBA" id="ARBA00023125"/>
    </source>
</evidence>
<dbReference type="InterPro" id="IPR044068">
    <property type="entry name" value="CB"/>
</dbReference>
<evidence type="ECO:0000256" key="5">
    <source>
        <dbReference type="PROSITE-ProRule" id="PRU01248"/>
    </source>
</evidence>
<dbReference type="GO" id="GO:0015074">
    <property type="term" value="P:DNA integration"/>
    <property type="evidence" value="ECO:0007669"/>
    <property type="project" value="UniProtKB-KW"/>
</dbReference>
<keyword evidence="3 5" id="KW-0238">DNA-binding</keyword>
<gene>
    <name evidence="8" type="ORF">NFG58_11985</name>
</gene>
<dbReference type="InterPro" id="IPR013762">
    <property type="entry name" value="Integrase-like_cat_sf"/>
</dbReference>